<protein>
    <recommendedName>
        <fullName evidence="1">IraD/Gp25-like domain-containing protein</fullName>
    </recommendedName>
</protein>
<reference evidence="2" key="1">
    <citation type="submission" date="2018-05" db="EMBL/GenBank/DDBJ databases">
        <authorList>
            <person name="Lanie J.A."/>
            <person name="Ng W.-L."/>
            <person name="Kazmierczak K.M."/>
            <person name="Andrzejewski T.M."/>
            <person name="Davidsen T.M."/>
            <person name="Wayne K.J."/>
            <person name="Tettelin H."/>
            <person name="Glass J.I."/>
            <person name="Rusch D."/>
            <person name="Podicherti R."/>
            <person name="Tsui H.-C.T."/>
            <person name="Winkler M.E."/>
        </authorList>
    </citation>
    <scope>NUCLEOTIDE SEQUENCE</scope>
</reference>
<dbReference type="AlphaFoldDB" id="A0A381ZWA0"/>
<dbReference type="Gene3D" id="3.10.450.40">
    <property type="match status" value="1"/>
</dbReference>
<dbReference type="EMBL" id="UINC01022921">
    <property type="protein sequence ID" value="SVA93546.1"/>
    <property type="molecule type" value="Genomic_DNA"/>
</dbReference>
<gene>
    <name evidence="2" type="ORF">METZ01_LOCUS146400</name>
</gene>
<proteinExistence type="predicted"/>
<name>A0A381ZWA0_9ZZZZ</name>
<feature type="domain" description="IraD/Gp25-like" evidence="1">
    <location>
        <begin position="32"/>
        <end position="113"/>
    </location>
</feature>
<dbReference type="Pfam" id="PF04965">
    <property type="entry name" value="GPW_gp25"/>
    <property type="match status" value="1"/>
</dbReference>
<organism evidence="2">
    <name type="scientific">marine metagenome</name>
    <dbReference type="NCBI Taxonomy" id="408172"/>
    <lineage>
        <taxon>unclassified sequences</taxon>
        <taxon>metagenomes</taxon>
        <taxon>ecological metagenomes</taxon>
    </lineage>
</organism>
<accession>A0A381ZWA0</accession>
<evidence type="ECO:0000313" key="2">
    <source>
        <dbReference type="EMBL" id="SVA93546.1"/>
    </source>
</evidence>
<dbReference type="SUPFAM" id="SSF160719">
    <property type="entry name" value="gpW/gp25-like"/>
    <property type="match status" value="1"/>
</dbReference>
<dbReference type="InterPro" id="IPR007048">
    <property type="entry name" value="IraD/Gp25-like"/>
</dbReference>
<sequence>MATTHGKDYVDFDMDMGSHPAHGDLEQVKKNNVINRSINNIMKTNPYERLFQPDIQGGISNLLFENFGPLTDARLESAVAHAIETYEPRAIVKKVDVIRLEEDNAYQIYIEYQPDNSAETASTEVYLERT</sequence>
<evidence type="ECO:0000259" key="1">
    <source>
        <dbReference type="Pfam" id="PF04965"/>
    </source>
</evidence>